<evidence type="ECO:0000313" key="2">
    <source>
        <dbReference type="EMBL" id="KDQ12734.1"/>
    </source>
</evidence>
<dbReference type="Proteomes" id="UP000027195">
    <property type="component" value="Unassembled WGS sequence"/>
</dbReference>
<sequence>MGSAVLKARLEDEVAPSGCRHWSFYPAFLFALSIWVITPCSWAFVAWTLTTGNFSSLTGIKLLLFPWAVAESLFSVYHLYLSRRLSVSTTIHNPPVGLPFFVELFTRILKLGLIAPFPHKPKRISQIIPTLPPAKAIRSIIRTWAGHVPWSTIPRSAVRNWLLWCIYGNTPMDILTAEESAQVEEMLGLLELRAGEKFADDATCTGTIMRLTVDPMKTWGRPLVLYSTIGITNACLRKWYAFQYGVTFDVHAGLEYLLRMPPSWTPSQAITHPPILFLHGLGAGLIQYHMTFKHIFADPTLASRPILIPLQPHISQDILHHQHLNPLSRVETLQALEGLLSKLGFVPRRMSENEKAASGGKVGAGEVMKSQLTVLSHSNGTIVHAWLLKAYPDLVNRSCFVDPVTFCLWEGDVCYNFVYKSPTNAMEVLARYFVGSELGIANSIQRHFDWTSNLLWFEEIPNGLDPHRAMFFLGGKDAILNAQNIRRYLSSVGVEKGLKYDANGHHGSALFAGAQGFNEIMQWLQEECEGEQ</sequence>
<keyword evidence="1" id="KW-0812">Transmembrane</keyword>
<keyword evidence="1" id="KW-0472">Membrane</keyword>
<protein>
    <recommendedName>
        <fullName evidence="4">AB hydrolase-1 domain-containing protein</fullName>
    </recommendedName>
</protein>
<evidence type="ECO:0000313" key="3">
    <source>
        <dbReference type="Proteomes" id="UP000027195"/>
    </source>
</evidence>
<evidence type="ECO:0008006" key="4">
    <source>
        <dbReference type="Google" id="ProtNLM"/>
    </source>
</evidence>
<feature type="transmembrane region" description="Helical" evidence="1">
    <location>
        <begin position="62"/>
        <end position="80"/>
    </location>
</feature>
<dbReference type="SUPFAM" id="SSF53474">
    <property type="entry name" value="alpha/beta-Hydrolases"/>
    <property type="match status" value="1"/>
</dbReference>
<dbReference type="InterPro" id="IPR029058">
    <property type="entry name" value="AB_hydrolase_fold"/>
</dbReference>
<dbReference type="PANTHER" id="PTHR37471:SF1">
    <property type="entry name" value="AB HYDROLASE-1 DOMAIN-CONTAINING PROTEIN"/>
    <property type="match status" value="1"/>
</dbReference>
<feature type="transmembrane region" description="Helical" evidence="1">
    <location>
        <begin position="27"/>
        <end position="50"/>
    </location>
</feature>
<name>A0A067MAX7_BOTB1</name>
<dbReference type="AlphaFoldDB" id="A0A067MAX7"/>
<dbReference type="PANTHER" id="PTHR37471">
    <property type="entry name" value="UNNAMED PRODUCT"/>
    <property type="match status" value="1"/>
</dbReference>
<dbReference type="InParanoid" id="A0A067MAX7"/>
<dbReference type="HOGENOM" id="CLU_028357_0_0_1"/>
<evidence type="ECO:0000256" key="1">
    <source>
        <dbReference type="SAM" id="Phobius"/>
    </source>
</evidence>
<organism evidence="2 3">
    <name type="scientific">Botryobasidium botryosum (strain FD-172 SS1)</name>
    <dbReference type="NCBI Taxonomy" id="930990"/>
    <lineage>
        <taxon>Eukaryota</taxon>
        <taxon>Fungi</taxon>
        <taxon>Dikarya</taxon>
        <taxon>Basidiomycota</taxon>
        <taxon>Agaricomycotina</taxon>
        <taxon>Agaricomycetes</taxon>
        <taxon>Cantharellales</taxon>
        <taxon>Botryobasidiaceae</taxon>
        <taxon>Botryobasidium</taxon>
    </lineage>
</organism>
<gene>
    <name evidence="2" type="ORF">BOTBODRAFT_34194</name>
</gene>
<dbReference type="OrthoDB" id="6431331at2759"/>
<dbReference type="STRING" id="930990.A0A067MAX7"/>
<proteinExistence type="predicted"/>
<keyword evidence="3" id="KW-1185">Reference proteome</keyword>
<accession>A0A067MAX7</accession>
<reference evidence="3" key="1">
    <citation type="journal article" date="2014" name="Proc. Natl. Acad. Sci. U.S.A.">
        <title>Extensive sampling of basidiomycete genomes demonstrates inadequacy of the white-rot/brown-rot paradigm for wood decay fungi.</title>
        <authorList>
            <person name="Riley R."/>
            <person name="Salamov A.A."/>
            <person name="Brown D.W."/>
            <person name="Nagy L.G."/>
            <person name="Floudas D."/>
            <person name="Held B.W."/>
            <person name="Levasseur A."/>
            <person name="Lombard V."/>
            <person name="Morin E."/>
            <person name="Otillar R."/>
            <person name="Lindquist E.A."/>
            <person name="Sun H."/>
            <person name="LaButti K.M."/>
            <person name="Schmutz J."/>
            <person name="Jabbour D."/>
            <person name="Luo H."/>
            <person name="Baker S.E."/>
            <person name="Pisabarro A.G."/>
            <person name="Walton J.D."/>
            <person name="Blanchette R.A."/>
            <person name="Henrissat B."/>
            <person name="Martin F."/>
            <person name="Cullen D."/>
            <person name="Hibbett D.S."/>
            <person name="Grigoriev I.V."/>
        </authorList>
    </citation>
    <scope>NUCLEOTIDE SEQUENCE [LARGE SCALE GENOMIC DNA]</scope>
    <source>
        <strain evidence="3">FD-172 SS1</strain>
    </source>
</reference>
<keyword evidence="1" id="KW-1133">Transmembrane helix</keyword>
<dbReference type="EMBL" id="KL198048">
    <property type="protein sequence ID" value="KDQ12734.1"/>
    <property type="molecule type" value="Genomic_DNA"/>
</dbReference>